<proteinExistence type="predicted"/>
<dbReference type="RefSeq" id="WP_075541231.1">
    <property type="nucleotide sequence ID" value="NZ_UPHQ01000065.1"/>
</dbReference>
<name>A0A498PUP8_9MYCO</name>
<organism evidence="1 2">
    <name type="scientific">Mycobacterium innocens</name>
    <dbReference type="NCBI Taxonomy" id="2341083"/>
    <lineage>
        <taxon>Bacteria</taxon>
        <taxon>Bacillati</taxon>
        <taxon>Actinomycetota</taxon>
        <taxon>Actinomycetes</taxon>
        <taxon>Mycobacteriales</taxon>
        <taxon>Mycobacteriaceae</taxon>
        <taxon>Mycobacterium</taxon>
    </lineage>
</organism>
<reference evidence="1 2" key="1">
    <citation type="submission" date="2018-09" db="EMBL/GenBank/DDBJ databases">
        <authorList>
            <person name="Tagini F."/>
        </authorList>
    </citation>
    <scope>NUCLEOTIDE SEQUENCE [LARGE SCALE GENOMIC DNA]</scope>
    <source>
        <strain evidence="1 2">MK13</strain>
    </source>
</reference>
<dbReference type="AlphaFoldDB" id="A0A498PUP8"/>
<evidence type="ECO:0000313" key="1">
    <source>
        <dbReference type="EMBL" id="VBA37478.1"/>
    </source>
</evidence>
<gene>
    <name evidence="1" type="ORF">LAUMK13_01650</name>
</gene>
<dbReference type="EMBL" id="UPHQ01000065">
    <property type="protein sequence ID" value="VBA37478.1"/>
    <property type="molecule type" value="Genomic_DNA"/>
</dbReference>
<sequence length="119" mass="13047">MAGCTLPVAVMARSARRANAGRRQFRIGWLGWLATAARNVPPQAVGVWAHRFTAHSATIRALRLPDETRPVAAARRATAVLALATTPETVVLQCDRDNRSVLVHCTRARPSRLEMAVQR</sequence>
<accession>A0A498PUP8</accession>
<keyword evidence="2" id="KW-1185">Reference proteome</keyword>
<evidence type="ECO:0000313" key="2">
    <source>
        <dbReference type="Proteomes" id="UP000267289"/>
    </source>
</evidence>
<dbReference type="Proteomes" id="UP000267289">
    <property type="component" value="Unassembled WGS sequence"/>
</dbReference>
<protein>
    <submittedName>
        <fullName evidence="1">Uncharacterized protein</fullName>
    </submittedName>
</protein>
<dbReference type="OrthoDB" id="4731328at2"/>